<proteinExistence type="predicted"/>
<keyword evidence="2" id="KW-1185">Reference proteome</keyword>
<dbReference type="Proteomes" id="UP000321204">
    <property type="component" value="Chromosome"/>
</dbReference>
<dbReference type="EMBL" id="CP042433">
    <property type="protein sequence ID" value="QEC58383.1"/>
    <property type="molecule type" value="Genomic_DNA"/>
</dbReference>
<dbReference type="AlphaFoldDB" id="A0A5B8UP70"/>
<sequence>MLESRHFYNFFAAISEDPRINTTHISLYFSLLHFWEAHEFAIPLQVFSHDIMPLAKILSTTTYHQRLKDLNEFGYIRYEPSYKRNVGSKIYMQLNDLSTKATANT</sequence>
<evidence type="ECO:0000313" key="2">
    <source>
        <dbReference type="Proteomes" id="UP000321204"/>
    </source>
</evidence>
<accession>A0A5B8UP70</accession>
<name>A0A5B8UP70_9BACT</name>
<evidence type="ECO:0000313" key="1">
    <source>
        <dbReference type="EMBL" id="QEC58383.1"/>
    </source>
</evidence>
<organism evidence="1 2">
    <name type="scientific">Flavisolibacter ginsenosidimutans</name>
    <dbReference type="NCBI Taxonomy" id="661481"/>
    <lineage>
        <taxon>Bacteria</taxon>
        <taxon>Pseudomonadati</taxon>
        <taxon>Bacteroidota</taxon>
        <taxon>Chitinophagia</taxon>
        <taxon>Chitinophagales</taxon>
        <taxon>Chitinophagaceae</taxon>
        <taxon>Flavisolibacter</taxon>
    </lineage>
</organism>
<reference evidence="1 2" key="1">
    <citation type="journal article" date="2015" name="Int. J. Syst. Evol. Microbiol.">
        <title>Flavisolibacter ginsenosidimutans sp. nov., with ginsenoside-converting activity isolated from soil used for cultivating ginseng.</title>
        <authorList>
            <person name="Zhao Y."/>
            <person name="Liu Q."/>
            <person name="Kang M.S."/>
            <person name="Jin F."/>
            <person name="Yu H."/>
            <person name="Im W.T."/>
        </authorList>
    </citation>
    <scope>NUCLEOTIDE SEQUENCE [LARGE SCALE GENOMIC DNA]</scope>
    <source>
        <strain evidence="1 2">Gsoil 636</strain>
    </source>
</reference>
<gene>
    <name evidence="1" type="ORF">FSB75_21575</name>
</gene>
<protein>
    <recommendedName>
        <fullName evidence="3">Transcriptional regulator</fullName>
    </recommendedName>
</protein>
<dbReference type="KEGG" id="fgg:FSB75_21575"/>
<dbReference type="OrthoDB" id="1442826at2"/>
<evidence type="ECO:0008006" key="3">
    <source>
        <dbReference type="Google" id="ProtNLM"/>
    </source>
</evidence>